<evidence type="ECO:0000256" key="1">
    <source>
        <dbReference type="SAM" id="MobiDB-lite"/>
    </source>
</evidence>
<reference evidence="2 3" key="1">
    <citation type="submission" date="2020-07" db="EMBL/GenBank/DDBJ databases">
        <title>Metarhizium humberi genome.</title>
        <authorList>
            <person name="Lysoe E."/>
        </authorList>
    </citation>
    <scope>NUCLEOTIDE SEQUENCE [LARGE SCALE GENOMIC DNA]</scope>
    <source>
        <strain evidence="2 3">ESALQ1638</strain>
    </source>
</reference>
<gene>
    <name evidence="2" type="ORF">MHUMG1_03810</name>
</gene>
<accession>A0A9P8MBR0</accession>
<dbReference type="EMBL" id="JACEFI010000005">
    <property type="protein sequence ID" value="KAH0598511.1"/>
    <property type="molecule type" value="Genomic_DNA"/>
</dbReference>
<evidence type="ECO:0000313" key="3">
    <source>
        <dbReference type="Proteomes" id="UP000764110"/>
    </source>
</evidence>
<evidence type="ECO:0000313" key="2">
    <source>
        <dbReference type="EMBL" id="KAH0598511.1"/>
    </source>
</evidence>
<proteinExistence type="predicted"/>
<feature type="region of interest" description="Disordered" evidence="1">
    <location>
        <begin position="98"/>
        <end position="119"/>
    </location>
</feature>
<dbReference type="AlphaFoldDB" id="A0A9P8MBR0"/>
<sequence>MDSEDQLSSQTLAQDNDCKDCMEFLDKMMSLIEKYFMDGCLRGPQHGRPFADLWTIKYEKVLKFTAELSTRLGLFGRLSEAEGEAKVGGVFVARPNAKKHLEKRNESKPDQPKTEDDAKKEADWIEAAFTMQAAQIYARDFALDQDIESTYGIQKRHFGQNLQRYIWIFLGQGSEEGLPWYNPEWSKRKATTSVHPDCTEFLYMWHNGLDIYEILKILGPRSESASRLTEALKKSKSTRDESLRP</sequence>
<comment type="caution">
    <text evidence="2">The sequence shown here is derived from an EMBL/GenBank/DDBJ whole genome shotgun (WGS) entry which is preliminary data.</text>
</comment>
<organism evidence="2 3">
    <name type="scientific">Metarhizium humberi</name>
    <dbReference type="NCBI Taxonomy" id="2596975"/>
    <lineage>
        <taxon>Eukaryota</taxon>
        <taxon>Fungi</taxon>
        <taxon>Dikarya</taxon>
        <taxon>Ascomycota</taxon>
        <taxon>Pezizomycotina</taxon>
        <taxon>Sordariomycetes</taxon>
        <taxon>Hypocreomycetidae</taxon>
        <taxon>Hypocreales</taxon>
        <taxon>Clavicipitaceae</taxon>
        <taxon>Metarhizium</taxon>
    </lineage>
</organism>
<keyword evidence="3" id="KW-1185">Reference proteome</keyword>
<feature type="compositionally biased region" description="Basic and acidic residues" evidence="1">
    <location>
        <begin position="103"/>
        <end position="119"/>
    </location>
</feature>
<protein>
    <submittedName>
        <fullName evidence="2">Uncharacterized protein</fullName>
    </submittedName>
</protein>
<name>A0A9P8MBR0_9HYPO</name>
<dbReference type="Proteomes" id="UP000764110">
    <property type="component" value="Unassembled WGS sequence"/>
</dbReference>